<feature type="compositionally biased region" description="Polar residues" evidence="5">
    <location>
        <begin position="17"/>
        <end position="31"/>
    </location>
</feature>
<keyword evidence="8" id="KW-1185">Reference proteome</keyword>
<dbReference type="RefSeq" id="XP_037217589.1">
    <property type="nucleotide sequence ID" value="XM_037366177.1"/>
</dbReference>
<feature type="compositionally biased region" description="Polar residues" evidence="5">
    <location>
        <begin position="1"/>
        <end position="10"/>
    </location>
</feature>
<dbReference type="GeneID" id="59348693"/>
<comment type="subcellular location">
    <subcellularLocation>
        <location evidence="1">Nucleus</location>
    </subcellularLocation>
</comment>
<dbReference type="PROSITE" id="PS51821">
    <property type="entry name" value="VELVET"/>
    <property type="match status" value="1"/>
</dbReference>
<evidence type="ECO:0000256" key="1">
    <source>
        <dbReference type="ARBA" id="ARBA00004123"/>
    </source>
</evidence>
<protein>
    <submittedName>
        <fullName evidence="7">Velvet domain-containing protein</fullName>
    </submittedName>
</protein>
<reference evidence="7" key="1">
    <citation type="submission" date="2020-05" db="EMBL/GenBank/DDBJ databases">
        <title>Mycena genomes resolve the evolution of fungal bioluminescence.</title>
        <authorList>
            <person name="Tsai I.J."/>
        </authorList>
    </citation>
    <scope>NUCLEOTIDE SEQUENCE</scope>
    <source>
        <strain evidence="7">171206Taipei</strain>
    </source>
</reference>
<feature type="region of interest" description="Disordered" evidence="5">
    <location>
        <begin position="301"/>
        <end position="324"/>
    </location>
</feature>
<dbReference type="Proteomes" id="UP000636479">
    <property type="component" value="Unassembled WGS sequence"/>
</dbReference>
<feature type="region of interest" description="Disordered" evidence="5">
    <location>
        <begin position="1"/>
        <end position="48"/>
    </location>
</feature>
<organism evidence="7 8">
    <name type="scientific">Mycena indigotica</name>
    <dbReference type="NCBI Taxonomy" id="2126181"/>
    <lineage>
        <taxon>Eukaryota</taxon>
        <taxon>Fungi</taxon>
        <taxon>Dikarya</taxon>
        <taxon>Basidiomycota</taxon>
        <taxon>Agaricomycotina</taxon>
        <taxon>Agaricomycetes</taxon>
        <taxon>Agaricomycetidae</taxon>
        <taxon>Agaricales</taxon>
        <taxon>Marasmiineae</taxon>
        <taxon>Mycenaceae</taxon>
        <taxon>Mycena</taxon>
    </lineage>
</organism>
<evidence type="ECO:0000256" key="2">
    <source>
        <dbReference type="ARBA" id="ARBA00023015"/>
    </source>
</evidence>
<dbReference type="Pfam" id="PF11754">
    <property type="entry name" value="Velvet"/>
    <property type="match status" value="1"/>
</dbReference>
<dbReference type="PANTHER" id="PTHR33572">
    <property type="entry name" value="SPORE DEVELOPMENT REGULATOR VOSA"/>
    <property type="match status" value="1"/>
</dbReference>
<gene>
    <name evidence="7" type="ORF">MIND_00956100</name>
</gene>
<dbReference type="AlphaFoldDB" id="A0A8H6SCX4"/>
<dbReference type="PANTHER" id="PTHR33572:SF3">
    <property type="entry name" value="VELVET COMPLEX SUBUNIT B"/>
    <property type="match status" value="1"/>
</dbReference>
<name>A0A8H6SCX4_9AGAR</name>
<evidence type="ECO:0000313" key="8">
    <source>
        <dbReference type="Proteomes" id="UP000636479"/>
    </source>
</evidence>
<keyword evidence="2" id="KW-0805">Transcription regulation</keyword>
<proteinExistence type="predicted"/>
<dbReference type="GO" id="GO:0005634">
    <property type="term" value="C:nucleus"/>
    <property type="evidence" value="ECO:0007669"/>
    <property type="project" value="UniProtKB-SubCell"/>
</dbReference>
<dbReference type="InterPro" id="IPR021740">
    <property type="entry name" value="Velvet"/>
</dbReference>
<sequence>MYSDPWSMSSLEEAAASPQSVAGPSYSQPTGNMRAASLSWAGDSAGHHQSQAFLPNLNALPPDSGDSEPPAVDEATTDFVGAAVHFTEGRFAGETIYAELEEIQRPEYGRRFGAVDRRVLDDPPVVELRLYQVSMDGEEPQYTEIDNYETVALAGMLCMVDLFEVPSTSPSPTSGSGSTPQAAPLTYIEGRPITESSKRTTSLFGATFVEAYLVQVPGEESKRLLFTFSDLAVRSEGQFVLRYRFFDLLARPTGHAHPTVLAECFGGVFTVYSTKSAPALKESTELTKSLARHNIPVNIRKKQRAPRRKVQSMSPSLSPGGGTS</sequence>
<evidence type="ECO:0000256" key="3">
    <source>
        <dbReference type="ARBA" id="ARBA00023163"/>
    </source>
</evidence>
<keyword evidence="3" id="KW-0804">Transcription</keyword>
<keyword evidence="4" id="KW-0539">Nucleus</keyword>
<dbReference type="EMBL" id="JACAZF010000008">
    <property type="protein sequence ID" value="KAF7297230.1"/>
    <property type="molecule type" value="Genomic_DNA"/>
</dbReference>
<dbReference type="InterPro" id="IPR038491">
    <property type="entry name" value="Velvet_dom_sf"/>
</dbReference>
<comment type="caution">
    <text evidence="7">The sequence shown here is derived from an EMBL/GenBank/DDBJ whole genome shotgun (WGS) entry which is preliminary data.</text>
</comment>
<feature type="compositionally biased region" description="Basic residues" evidence="5">
    <location>
        <begin position="301"/>
        <end position="310"/>
    </location>
</feature>
<accession>A0A8H6SCX4</accession>
<dbReference type="Gene3D" id="2.60.40.3960">
    <property type="entry name" value="Velvet domain"/>
    <property type="match status" value="1"/>
</dbReference>
<evidence type="ECO:0000313" key="7">
    <source>
        <dbReference type="EMBL" id="KAF7297230.1"/>
    </source>
</evidence>
<evidence type="ECO:0000256" key="4">
    <source>
        <dbReference type="ARBA" id="ARBA00023242"/>
    </source>
</evidence>
<evidence type="ECO:0000259" key="6">
    <source>
        <dbReference type="PROSITE" id="PS51821"/>
    </source>
</evidence>
<dbReference type="InterPro" id="IPR037525">
    <property type="entry name" value="Velvet_dom"/>
</dbReference>
<evidence type="ECO:0000256" key="5">
    <source>
        <dbReference type="SAM" id="MobiDB-lite"/>
    </source>
</evidence>
<dbReference type="OrthoDB" id="5599552at2759"/>
<feature type="domain" description="Velvet" evidence="6">
    <location>
        <begin position="93"/>
        <end position="300"/>
    </location>
</feature>